<name>A0A166QKA3_9AGAM</name>
<feature type="region of interest" description="Disordered" evidence="1">
    <location>
        <begin position="69"/>
        <end position="119"/>
    </location>
</feature>
<dbReference type="Proteomes" id="UP000076532">
    <property type="component" value="Unassembled WGS sequence"/>
</dbReference>
<feature type="transmembrane region" description="Helical" evidence="2">
    <location>
        <begin position="34"/>
        <end position="58"/>
    </location>
</feature>
<evidence type="ECO:0000313" key="4">
    <source>
        <dbReference type="Proteomes" id="UP000076532"/>
    </source>
</evidence>
<keyword evidence="2" id="KW-0472">Membrane</keyword>
<evidence type="ECO:0000256" key="1">
    <source>
        <dbReference type="SAM" id="MobiDB-lite"/>
    </source>
</evidence>
<organism evidence="3 4">
    <name type="scientific">Athelia psychrophila</name>
    <dbReference type="NCBI Taxonomy" id="1759441"/>
    <lineage>
        <taxon>Eukaryota</taxon>
        <taxon>Fungi</taxon>
        <taxon>Dikarya</taxon>
        <taxon>Basidiomycota</taxon>
        <taxon>Agaricomycotina</taxon>
        <taxon>Agaricomycetes</taxon>
        <taxon>Agaricomycetidae</taxon>
        <taxon>Atheliales</taxon>
        <taxon>Atheliaceae</taxon>
        <taxon>Athelia</taxon>
    </lineage>
</organism>
<dbReference type="EMBL" id="KV417510">
    <property type="protein sequence ID" value="KZP27249.1"/>
    <property type="molecule type" value="Genomic_DNA"/>
</dbReference>
<dbReference type="AlphaFoldDB" id="A0A166QKA3"/>
<feature type="compositionally biased region" description="Pro residues" evidence="1">
    <location>
        <begin position="86"/>
        <end position="100"/>
    </location>
</feature>
<reference evidence="3 4" key="1">
    <citation type="journal article" date="2016" name="Mol. Biol. Evol.">
        <title>Comparative Genomics of Early-Diverging Mushroom-Forming Fungi Provides Insights into the Origins of Lignocellulose Decay Capabilities.</title>
        <authorList>
            <person name="Nagy L.G."/>
            <person name="Riley R."/>
            <person name="Tritt A."/>
            <person name="Adam C."/>
            <person name="Daum C."/>
            <person name="Floudas D."/>
            <person name="Sun H."/>
            <person name="Yadav J.S."/>
            <person name="Pangilinan J."/>
            <person name="Larsson K.H."/>
            <person name="Matsuura K."/>
            <person name="Barry K."/>
            <person name="Labutti K."/>
            <person name="Kuo R."/>
            <person name="Ohm R.A."/>
            <person name="Bhattacharya S.S."/>
            <person name="Shirouzu T."/>
            <person name="Yoshinaga Y."/>
            <person name="Martin F.M."/>
            <person name="Grigoriev I.V."/>
            <person name="Hibbett D.S."/>
        </authorList>
    </citation>
    <scope>NUCLEOTIDE SEQUENCE [LARGE SCALE GENOMIC DNA]</scope>
    <source>
        <strain evidence="3 4">CBS 109695</strain>
    </source>
</reference>
<sequence length="119" mass="12876">MEGGLTMKTQDIRMRKLKFNGHPPPETRMGMGQVGGVLVLIELFALAFTAYTSAPWILRIPIIASIPFGTGRSSHSPPHSRTLSPPTAPSPPPPWLPPFVPGHSRSVTGGVERFPIMDP</sequence>
<evidence type="ECO:0000313" key="3">
    <source>
        <dbReference type="EMBL" id="KZP27249.1"/>
    </source>
</evidence>
<keyword evidence="2" id="KW-0812">Transmembrane</keyword>
<accession>A0A166QKA3</accession>
<keyword evidence="4" id="KW-1185">Reference proteome</keyword>
<dbReference type="STRING" id="436010.A0A166QKA3"/>
<protein>
    <submittedName>
        <fullName evidence="3">Uncharacterized protein</fullName>
    </submittedName>
</protein>
<keyword evidence="2" id="KW-1133">Transmembrane helix</keyword>
<proteinExistence type="predicted"/>
<gene>
    <name evidence="3" type="ORF">FIBSPDRAFT_948858</name>
</gene>
<evidence type="ECO:0000256" key="2">
    <source>
        <dbReference type="SAM" id="Phobius"/>
    </source>
</evidence>
<feature type="compositionally biased region" description="Polar residues" evidence="1">
    <location>
        <begin position="71"/>
        <end position="84"/>
    </location>
</feature>